<feature type="region of interest" description="Disordered" evidence="1">
    <location>
        <begin position="142"/>
        <end position="175"/>
    </location>
</feature>
<feature type="compositionally biased region" description="Basic and acidic residues" evidence="1">
    <location>
        <begin position="1"/>
        <end position="34"/>
    </location>
</feature>
<gene>
    <name evidence="2" type="ORF">ACA1_323470</name>
</gene>
<organism evidence="2 3">
    <name type="scientific">Acanthamoeba castellanii (strain ATCC 30010 / Neff)</name>
    <dbReference type="NCBI Taxonomy" id="1257118"/>
    <lineage>
        <taxon>Eukaryota</taxon>
        <taxon>Amoebozoa</taxon>
        <taxon>Discosea</taxon>
        <taxon>Longamoebia</taxon>
        <taxon>Centramoebida</taxon>
        <taxon>Acanthamoebidae</taxon>
        <taxon>Acanthamoeba</taxon>
    </lineage>
</organism>
<feature type="compositionally biased region" description="Gly residues" evidence="1">
    <location>
        <begin position="109"/>
        <end position="119"/>
    </location>
</feature>
<feature type="compositionally biased region" description="Polar residues" evidence="1">
    <location>
        <begin position="48"/>
        <end position="61"/>
    </location>
</feature>
<name>L8H330_ACACF</name>
<evidence type="ECO:0000313" key="3">
    <source>
        <dbReference type="Proteomes" id="UP000011083"/>
    </source>
</evidence>
<dbReference type="GeneID" id="14919912"/>
<evidence type="ECO:0000256" key="1">
    <source>
        <dbReference type="SAM" id="MobiDB-lite"/>
    </source>
</evidence>
<dbReference type="EMBL" id="KB007938">
    <property type="protein sequence ID" value="ELR19113.1"/>
    <property type="molecule type" value="Genomic_DNA"/>
</dbReference>
<dbReference type="RefSeq" id="XP_004341180.1">
    <property type="nucleotide sequence ID" value="XM_004341132.1"/>
</dbReference>
<dbReference type="AlphaFoldDB" id="L8H330"/>
<dbReference type="KEGG" id="acan:ACA1_323470"/>
<evidence type="ECO:0000313" key="2">
    <source>
        <dbReference type="EMBL" id="ELR19113.1"/>
    </source>
</evidence>
<dbReference type="Proteomes" id="UP000011083">
    <property type="component" value="Unassembled WGS sequence"/>
</dbReference>
<dbReference type="VEuPathDB" id="AmoebaDB:ACA1_323470"/>
<keyword evidence="3" id="KW-1185">Reference proteome</keyword>
<feature type="region of interest" description="Disordered" evidence="1">
    <location>
        <begin position="1"/>
        <end position="119"/>
    </location>
</feature>
<proteinExistence type="predicted"/>
<reference evidence="2 3" key="1">
    <citation type="journal article" date="2013" name="Genome Biol.">
        <title>Genome of Acanthamoeba castellanii highlights extensive lateral gene transfer and early evolution of tyrosine kinase signaling.</title>
        <authorList>
            <person name="Clarke M."/>
            <person name="Lohan A.J."/>
            <person name="Liu B."/>
            <person name="Lagkouvardos I."/>
            <person name="Roy S."/>
            <person name="Zafar N."/>
            <person name="Bertelli C."/>
            <person name="Schilde C."/>
            <person name="Kianianmomeni A."/>
            <person name="Burglin T.R."/>
            <person name="Frech C."/>
            <person name="Turcotte B."/>
            <person name="Kopec K.O."/>
            <person name="Synnott J.M."/>
            <person name="Choo C."/>
            <person name="Paponov I."/>
            <person name="Finkler A."/>
            <person name="Soon Heng Tan C."/>
            <person name="Hutchins A.P."/>
            <person name="Weinmeier T."/>
            <person name="Rattei T."/>
            <person name="Chu J.S."/>
            <person name="Gimenez G."/>
            <person name="Irimia M."/>
            <person name="Rigden D.J."/>
            <person name="Fitzpatrick D.A."/>
            <person name="Lorenzo-Morales J."/>
            <person name="Bateman A."/>
            <person name="Chiu C.H."/>
            <person name="Tang P."/>
            <person name="Hegemann P."/>
            <person name="Fromm H."/>
            <person name="Raoult D."/>
            <person name="Greub G."/>
            <person name="Miranda-Saavedra D."/>
            <person name="Chen N."/>
            <person name="Nash P."/>
            <person name="Ginger M.L."/>
            <person name="Horn M."/>
            <person name="Schaap P."/>
            <person name="Caler L."/>
            <person name="Loftus B."/>
        </authorList>
    </citation>
    <scope>NUCLEOTIDE SEQUENCE [LARGE SCALE GENOMIC DNA]</scope>
    <source>
        <strain evidence="2 3">Neff</strain>
    </source>
</reference>
<feature type="compositionally biased region" description="Low complexity" evidence="1">
    <location>
        <begin position="99"/>
        <end position="108"/>
    </location>
</feature>
<feature type="compositionally biased region" description="Basic and acidic residues" evidence="1">
    <location>
        <begin position="142"/>
        <end position="170"/>
    </location>
</feature>
<protein>
    <submittedName>
        <fullName evidence="2">Uncharacterized protein</fullName>
    </submittedName>
</protein>
<sequence>MGENGREDEGGTEAEKELRRKKVEEIRRVAEGWRGRGGRRGSFRGTRSNSKTSLTASSDSADNVADGDGASGEPAARTDDGQLQLLMNEIDKQERPSDGSSSSNASAKAGGGGLLAPLAKGGGQRGSILVLDEAAADLHHALKEQHQAMLEAEKAEEEQKRAEAQRRSEKTAMTGNEEVVHLRKQIDELMAANLALTRELQMRSMAADAMKEQLAQAEAKRQEEALLRQAIEKRLSAKLVEIESHTEYRLRSLLAHLKSQ</sequence>
<accession>L8H330</accession>